<accession>A0A6N9HFS0</accession>
<feature type="region of interest" description="Disordered" evidence="1">
    <location>
        <begin position="407"/>
        <end position="427"/>
    </location>
</feature>
<dbReference type="RefSeq" id="WP_161025445.1">
    <property type="nucleotide sequence ID" value="NZ_WWCJ01000006.1"/>
</dbReference>
<keyword evidence="2" id="KW-0812">Transmembrane</keyword>
<feature type="transmembrane region" description="Helical" evidence="2">
    <location>
        <begin position="311"/>
        <end position="333"/>
    </location>
</feature>
<feature type="transmembrane region" description="Helical" evidence="2">
    <location>
        <begin position="223"/>
        <end position="243"/>
    </location>
</feature>
<comment type="caution">
    <text evidence="3">The sequence shown here is derived from an EMBL/GenBank/DDBJ whole genome shotgun (WGS) entry which is preliminary data.</text>
</comment>
<evidence type="ECO:0000313" key="4">
    <source>
        <dbReference type="Proteomes" id="UP000448575"/>
    </source>
</evidence>
<organism evidence="3 4">
    <name type="scientific">Pseudoduganella guangdongensis</name>
    <dbReference type="NCBI Taxonomy" id="2692179"/>
    <lineage>
        <taxon>Bacteria</taxon>
        <taxon>Pseudomonadati</taxon>
        <taxon>Pseudomonadota</taxon>
        <taxon>Betaproteobacteria</taxon>
        <taxon>Burkholderiales</taxon>
        <taxon>Oxalobacteraceae</taxon>
        <taxon>Telluria group</taxon>
        <taxon>Pseudoduganella</taxon>
    </lineage>
</organism>
<feature type="transmembrane region" description="Helical" evidence="2">
    <location>
        <begin position="109"/>
        <end position="134"/>
    </location>
</feature>
<feature type="transmembrane region" description="Helical" evidence="2">
    <location>
        <begin position="146"/>
        <end position="169"/>
    </location>
</feature>
<gene>
    <name evidence="3" type="ORF">GTP41_10050</name>
</gene>
<evidence type="ECO:0000313" key="3">
    <source>
        <dbReference type="EMBL" id="MYN02441.1"/>
    </source>
</evidence>
<keyword evidence="2" id="KW-1133">Transmembrane helix</keyword>
<feature type="compositionally biased region" description="Basic and acidic residues" evidence="1">
    <location>
        <begin position="407"/>
        <end position="423"/>
    </location>
</feature>
<dbReference type="EMBL" id="WWCJ01000006">
    <property type="protein sequence ID" value="MYN02441.1"/>
    <property type="molecule type" value="Genomic_DNA"/>
</dbReference>
<name>A0A6N9HFS0_9BURK</name>
<keyword evidence="2" id="KW-0472">Membrane</keyword>
<feature type="transmembrane region" description="Helical" evidence="2">
    <location>
        <begin position="12"/>
        <end position="29"/>
    </location>
</feature>
<reference evidence="3 4" key="1">
    <citation type="submission" date="2019-12" db="EMBL/GenBank/DDBJ databases">
        <title>Novel species isolated from a subtropical stream in China.</title>
        <authorList>
            <person name="Lu H."/>
        </authorList>
    </citation>
    <scope>NUCLEOTIDE SEQUENCE [LARGE SCALE GENOMIC DNA]</scope>
    <source>
        <strain evidence="3 4">DS3</strain>
    </source>
</reference>
<sequence length="530" mass="57447">MKEFFQTYPLLAWSVVSTLCAAVVIMLLWEKVKWWWFNTWVSFPVVGRIARLSRDPSADQSFPGWYTAERTLCQEYKDFAHIQDEHDFNEKKTYLKKAGDNGRSAMPGWIWALTVAMVFVEAMGFSYVLAGYTIPGASENLQQTGAYGIAFLISVVLVAFTHLAGHQLYRSNLIKNARKVWVANGCEPPLKDGTLGLDEPQSKDNHEPACNQLCSRVGAHPNYFLCWGTLVFVVVIAGFATYVRGQVLEKELAARVTLAGQQITQGASPAADGMDMSAGAVRLPGADEASDNIADKKAVADEASLDRHGGWATFIILAFIFVFLQILGVIFGFRWGFAGKESSQANRDIGGGRYSSYAAVRENYRRTADTAQARLAVLQQRIMKNTGDSGTVGTRLKKTFRDFMQESRELDEADRDDQRRHAEASAQKAAKAAALAAQVAASAAQAAPAAAPAPAPAPAPAAVAAAPADAAPELAEVLARLAALGEDKKAKLDLLDTLSSETRAAVIDALRAQKAEAERKARDAEVEGLL</sequence>
<proteinExistence type="predicted"/>
<dbReference type="AlphaFoldDB" id="A0A6N9HFS0"/>
<protein>
    <submittedName>
        <fullName evidence="3">Uncharacterized protein</fullName>
    </submittedName>
</protein>
<dbReference type="Proteomes" id="UP000448575">
    <property type="component" value="Unassembled WGS sequence"/>
</dbReference>
<evidence type="ECO:0000256" key="2">
    <source>
        <dbReference type="SAM" id="Phobius"/>
    </source>
</evidence>
<evidence type="ECO:0000256" key="1">
    <source>
        <dbReference type="SAM" id="MobiDB-lite"/>
    </source>
</evidence>
<keyword evidence="4" id="KW-1185">Reference proteome</keyword>